<proteinExistence type="predicted"/>
<organism evidence="1">
    <name type="scientific">Mycobacterium xenopi 4042</name>
    <dbReference type="NCBI Taxonomy" id="1299334"/>
    <lineage>
        <taxon>Bacteria</taxon>
        <taxon>Bacillati</taxon>
        <taxon>Actinomycetota</taxon>
        <taxon>Actinomycetes</taxon>
        <taxon>Mycobacteriales</taxon>
        <taxon>Mycobacteriaceae</taxon>
        <taxon>Mycobacterium</taxon>
    </lineage>
</organism>
<dbReference type="SUPFAM" id="SSF53448">
    <property type="entry name" value="Nucleotide-diphospho-sugar transferases"/>
    <property type="match status" value="1"/>
</dbReference>
<dbReference type="Gene3D" id="3.90.550.10">
    <property type="entry name" value="Spore Coat Polysaccharide Biosynthesis Protein SpsA, Chain A"/>
    <property type="match status" value="1"/>
</dbReference>
<name>X8AGN4_MYCXE</name>
<dbReference type="AlphaFoldDB" id="X8AGN4"/>
<protein>
    <submittedName>
        <fullName evidence="1">UTP-glucose-1-phosphate uridylyltransferase domain protein</fullName>
        <ecNumber evidence="1">2.7.7.9</ecNumber>
    </submittedName>
</protein>
<dbReference type="EC" id="2.7.7.9" evidence="1"/>
<dbReference type="InterPro" id="IPR029044">
    <property type="entry name" value="Nucleotide-diphossugar_trans"/>
</dbReference>
<dbReference type="EMBL" id="JAOB01000060">
    <property type="protein sequence ID" value="EUA30030.1"/>
    <property type="molecule type" value="Genomic_DNA"/>
</dbReference>
<sequence>MPAAGLGTRFLPTTKTVPKELLPVVDTPASSWWPPRRPRPALNAW</sequence>
<keyword evidence="1" id="KW-0808">Transferase</keyword>
<keyword evidence="1" id="KW-0548">Nucleotidyltransferase</keyword>
<comment type="caution">
    <text evidence="1">The sequence shown here is derived from an EMBL/GenBank/DDBJ whole genome shotgun (WGS) entry which is preliminary data.</text>
</comment>
<dbReference type="PATRIC" id="fig|1299334.3.peg.5967"/>
<evidence type="ECO:0000313" key="1">
    <source>
        <dbReference type="EMBL" id="EUA30030.1"/>
    </source>
</evidence>
<gene>
    <name evidence="1" type="ORF">I553_4286</name>
</gene>
<accession>X8AGN4</accession>
<dbReference type="GO" id="GO:0003983">
    <property type="term" value="F:UTP:glucose-1-phosphate uridylyltransferase activity"/>
    <property type="evidence" value="ECO:0007669"/>
    <property type="project" value="UniProtKB-EC"/>
</dbReference>
<reference evidence="1" key="1">
    <citation type="submission" date="2014-01" db="EMBL/GenBank/DDBJ databases">
        <authorList>
            <person name="Brown-Elliot B."/>
            <person name="Wallace R."/>
            <person name="Lenaerts A."/>
            <person name="Ordway D."/>
            <person name="DeGroote M.A."/>
            <person name="Parker T."/>
            <person name="Sizemore C."/>
            <person name="Tallon L.J."/>
            <person name="Sadzewicz L.K."/>
            <person name="Sengamalay N."/>
            <person name="Fraser C.M."/>
            <person name="Hine E."/>
            <person name="Shefchek K.A."/>
            <person name="Das S.P."/>
            <person name="Tettelin H."/>
        </authorList>
    </citation>
    <scope>NUCLEOTIDE SEQUENCE [LARGE SCALE GENOMIC DNA]</scope>
    <source>
        <strain evidence="1">4042</strain>
    </source>
</reference>